<feature type="domain" description="Rab-GAP TBC" evidence="1">
    <location>
        <begin position="41"/>
        <end position="266"/>
    </location>
</feature>
<dbReference type="Proteomes" id="UP001162131">
    <property type="component" value="Unassembled WGS sequence"/>
</dbReference>
<dbReference type="AlphaFoldDB" id="A0AAU9IGV8"/>
<dbReference type="InterPro" id="IPR035969">
    <property type="entry name" value="Rab-GAP_TBC_sf"/>
</dbReference>
<dbReference type="PANTHER" id="PTHR22957:SF26">
    <property type="entry name" value="LD44506P"/>
    <property type="match status" value="1"/>
</dbReference>
<name>A0AAU9IGV8_9CILI</name>
<reference evidence="2" key="1">
    <citation type="submission" date="2021-09" db="EMBL/GenBank/DDBJ databases">
        <authorList>
            <consortium name="AG Swart"/>
            <person name="Singh M."/>
            <person name="Singh A."/>
            <person name="Seah K."/>
            <person name="Emmerich C."/>
        </authorList>
    </citation>
    <scope>NUCLEOTIDE SEQUENCE</scope>
    <source>
        <strain evidence="2">ATCC30299</strain>
    </source>
</reference>
<evidence type="ECO:0000313" key="2">
    <source>
        <dbReference type="EMBL" id="CAG9313322.1"/>
    </source>
</evidence>
<evidence type="ECO:0000313" key="3">
    <source>
        <dbReference type="Proteomes" id="UP001162131"/>
    </source>
</evidence>
<dbReference type="InterPro" id="IPR000195">
    <property type="entry name" value="Rab-GAP-TBC_dom"/>
</dbReference>
<dbReference type="Gene3D" id="1.10.8.270">
    <property type="entry name" value="putative rabgap domain of human tbc1 domain family member 14 like domains"/>
    <property type="match status" value="1"/>
</dbReference>
<keyword evidence="3" id="KW-1185">Reference proteome</keyword>
<sequence>MTEETKTNVNTQHTRRIQQIQVEISAAECDLTTLRSLVWHGVDCELRSYVWQLLIGYLPVTLDRRAQALERKRNEYLQYRAEIYEERSQHQTEKHLKDLKQIEDDIPRTQPDVPMFRDEPIREVLRRILYIWSVRHPASGYVQGINDLCSIFLIVFMMPYCSFRILAEPGSLPENMDELEADAYWCLNIMVESIQDYFFPSSPGIQRALIKISEIIFRVKQELIYHFKGEQLEMIHFSFRWFNCMFIREFSLPMLFRVWDALFTMQDGFRILSVYIAAAIVLRWEKELIGKNFSELMIFLQNLPTSRWTEREIEELLSQSYVYFTWFESSPNHLKA</sequence>
<dbReference type="SUPFAM" id="SSF47923">
    <property type="entry name" value="Ypt/Rab-GAP domain of gyp1p"/>
    <property type="match status" value="2"/>
</dbReference>
<dbReference type="EMBL" id="CAJZBQ010000010">
    <property type="protein sequence ID" value="CAG9313322.1"/>
    <property type="molecule type" value="Genomic_DNA"/>
</dbReference>
<dbReference type="PANTHER" id="PTHR22957">
    <property type="entry name" value="TBC1 DOMAIN FAMILY MEMBER GTPASE-ACTIVATING PROTEIN"/>
    <property type="match status" value="1"/>
</dbReference>
<protein>
    <recommendedName>
        <fullName evidence="1">Rab-GAP TBC domain-containing protein</fullName>
    </recommendedName>
</protein>
<dbReference type="SMART" id="SM00164">
    <property type="entry name" value="TBC"/>
    <property type="match status" value="1"/>
</dbReference>
<organism evidence="2 3">
    <name type="scientific">Blepharisma stoltei</name>
    <dbReference type="NCBI Taxonomy" id="1481888"/>
    <lineage>
        <taxon>Eukaryota</taxon>
        <taxon>Sar</taxon>
        <taxon>Alveolata</taxon>
        <taxon>Ciliophora</taxon>
        <taxon>Postciliodesmatophora</taxon>
        <taxon>Heterotrichea</taxon>
        <taxon>Heterotrichida</taxon>
        <taxon>Blepharismidae</taxon>
        <taxon>Blepharisma</taxon>
    </lineage>
</organism>
<evidence type="ECO:0000259" key="1">
    <source>
        <dbReference type="PROSITE" id="PS50086"/>
    </source>
</evidence>
<dbReference type="Pfam" id="PF00566">
    <property type="entry name" value="RabGAP-TBC"/>
    <property type="match status" value="1"/>
</dbReference>
<proteinExistence type="predicted"/>
<accession>A0AAU9IGV8</accession>
<dbReference type="Gene3D" id="1.10.472.80">
    <property type="entry name" value="Ypt/Rab-GAP domain of gyp1p, domain 3"/>
    <property type="match status" value="1"/>
</dbReference>
<dbReference type="GO" id="GO:0005096">
    <property type="term" value="F:GTPase activator activity"/>
    <property type="evidence" value="ECO:0007669"/>
    <property type="project" value="TreeGrafter"/>
</dbReference>
<gene>
    <name evidence="2" type="ORF">BSTOLATCC_MIC8595</name>
</gene>
<dbReference type="PROSITE" id="PS50086">
    <property type="entry name" value="TBC_RABGAP"/>
    <property type="match status" value="1"/>
</dbReference>
<comment type="caution">
    <text evidence="2">The sequence shown here is derived from an EMBL/GenBank/DDBJ whole genome shotgun (WGS) entry which is preliminary data.</text>
</comment>